<evidence type="ECO:0000256" key="1">
    <source>
        <dbReference type="SAM" id="MobiDB-lite"/>
    </source>
</evidence>
<proteinExistence type="predicted"/>
<dbReference type="Proteomes" id="UP001318040">
    <property type="component" value="Chromosome 1"/>
</dbReference>
<evidence type="ECO:0000313" key="3">
    <source>
        <dbReference type="RefSeq" id="XP_032802514.1"/>
    </source>
</evidence>
<dbReference type="RefSeq" id="XP_032802514.1">
    <property type="nucleotide sequence ID" value="XM_032946623.1"/>
</dbReference>
<organism evidence="2 3">
    <name type="scientific">Petromyzon marinus</name>
    <name type="common">Sea lamprey</name>
    <dbReference type="NCBI Taxonomy" id="7757"/>
    <lineage>
        <taxon>Eukaryota</taxon>
        <taxon>Metazoa</taxon>
        <taxon>Chordata</taxon>
        <taxon>Craniata</taxon>
        <taxon>Vertebrata</taxon>
        <taxon>Cyclostomata</taxon>
        <taxon>Hyperoartia</taxon>
        <taxon>Petromyzontiformes</taxon>
        <taxon>Petromyzontidae</taxon>
        <taxon>Petromyzon</taxon>
    </lineage>
</organism>
<dbReference type="CTD" id="195827"/>
<dbReference type="PANTHER" id="PTHR28630:SF3">
    <property type="entry name" value="PEROXIREDOXIN-LIKE 2C"/>
    <property type="match status" value="1"/>
</dbReference>
<dbReference type="SUPFAM" id="SSF52833">
    <property type="entry name" value="Thioredoxin-like"/>
    <property type="match status" value="1"/>
</dbReference>
<dbReference type="InterPro" id="IPR032801">
    <property type="entry name" value="PXL2A/B/C"/>
</dbReference>
<dbReference type="Pfam" id="PF13911">
    <property type="entry name" value="AhpC-TSA_2"/>
    <property type="match status" value="1"/>
</dbReference>
<accession>A0AAJ7SNV2</accession>
<dbReference type="PANTHER" id="PTHR28630">
    <property type="match status" value="1"/>
</dbReference>
<dbReference type="KEGG" id="pmrn:116938880"/>
<protein>
    <submittedName>
        <fullName evidence="3">Peroxiredoxin-like 2C</fullName>
    </submittedName>
</protein>
<dbReference type="CDD" id="cd02970">
    <property type="entry name" value="PRX_like2"/>
    <property type="match status" value="1"/>
</dbReference>
<feature type="region of interest" description="Disordered" evidence="1">
    <location>
        <begin position="1"/>
        <end position="23"/>
    </location>
</feature>
<dbReference type="Gene3D" id="3.40.30.10">
    <property type="entry name" value="Glutaredoxin"/>
    <property type="match status" value="1"/>
</dbReference>
<name>A0AAJ7SNV2_PETMA</name>
<sequence length="228" mass="26024">MGPPSPPPCQEMEREAEPSPLYSCTPENPLEVEEVMQRYVYDSRGLGVTFSSLFPQHGTTIVILVRHFLCYACQEYVQDLGRIPENLLQEANVRLVVIGQTMPRHIKRFRELTGYRYELFVDPDRDIYKALELKMGEDADKIYKSPHVHCGLWWGVARGLWRAMWSESFDFQGDPKQQGGALVLGPGGRVLFSHRDEAVLDHTPINRLLAVAGIPPVDFTHKHMVKHV</sequence>
<gene>
    <name evidence="3" type="primary">PRXL2C</name>
</gene>
<dbReference type="AlphaFoldDB" id="A0AAJ7SNV2"/>
<evidence type="ECO:0000313" key="2">
    <source>
        <dbReference type="Proteomes" id="UP001318040"/>
    </source>
</evidence>
<dbReference type="InterPro" id="IPR036249">
    <property type="entry name" value="Thioredoxin-like_sf"/>
</dbReference>
<keyword evidence="2" id="KW-1185">Reference proteome</keyword>
<reference evidence="3" key="1">
    <citation type="submission" date="2025-08" db="UniProtKB">
        <authorList>
            <consortium name="RefSeq"/>
        </authorList>
    </citation>
    <scope>IDENTIFICATION</scope>
    <source>
        <tissue evidence="3">Sperm</tissue>
    </source>
</reference>